<comment type="caution">
    <text evidence="3">The sequence shown here is derived from an EMBL/GenBank/DDBJ whole genome shotgun (WGS) entry which is preliminary data.</text>
</comment>
<feature type="domain" description="SLH" evidence="2">
    <location>
        <begin position="107"/>
        <end position="169"/>
    </location>
</feature>
<proteinExistence type="predicted"/>
<feature type="chain" id="PRO_5045053360" evidence="1">
    <location>
        <begin position="26"/>
        <end position="673"/>
    </location>
</feature>
<evidence type="ECO:0000259" key="2">
    <source>
        <dbReference type="PROSITE" id="PS51272"/>
    </source>
</evidence>
<keyword evidence="1" id="KW-0732">Signal</keyword>
<name>A0ABT4GDT0_9BACL</name>
<dbReference type="InterPro" id="IPR051465">
    <property type="entry name" value="Cell_Envelope_Struct_Comp"/>
</dbReference>
<feature type="domain" description="SLH" evidence="2">
    <location>
        <begin position="39"/>
        <end position="102"/>
    </location>
</feature>
<keyword evidence="4" id="KW-1185">Reference proteome</keyword>
<evidence type="ECO:0000313" key="4">
    <source>
        <dbReference type="Proteomes" id="UP001527099"/>
    </source>
</evidence>
<dbReference type="RefSeq" id="WP_268616032.1">
    <property type="nucleotide sequence ID" value="NZ_JAMDMX010000046.1"/>
</dbReference>
<gene>
    <name evidence="3" type="ORF">M5X19_15675</name>
</gene>
<reference evidence="3 4" key="1">
    <citation type="submission" date="2022-05" db="EMBL/GenBank/DDBJ databases">
        <title>Genome Sequencing of Bee-Associated Microbes.</title>
        <authorList>
            <person name="Dunlap C."/>
        </authorList>
    </citation>
    <scope>NUCLEOTIDE SEQUENCE [LARGE SCALE GENOMIC DNA]</scope>
    <source>
        <strain evidence="3 4">NRRL B-14421</strain>
    </source>
</reference>
<dbReference type="PANTHER" id="PTHR43308">
    <property type="entry name" value="OUTER MEMBRANE PROTEIN ALPHA-RELATED"/>
    <property type="match status" value="1"/>
</dbReference>
<dbReference type="PANTHER" id="PTHR43308:SF1">
    <property type="entry name" value="OUTER MEMBRANE PROTEIN ALPHA"/>
    <property type="match status" value="1"/>
</dbReference>
<feature type="domain" description="SLH" evidence="2">
    <location>
        <begin position="172"/>
        <end position="235"/>
    </location>
</feature>
<evidence type="ECO:0000256" key="1">
    <source>
        <dbReference type="SAM" id="SignalP"/>
    </source>
</evidence>
<sequence>MTFKKVIATGLAFVMIMGSGTAVLAKDNGNKKDDSKVQIHLTFDDLQSAEWAIRYIASLASKRVFEGYEDGTFKPHNTVSRIEAITAAVRLMGLRSQAESAAEMSTHLNFKDADKVPSWAVGYVAVALENDLFSENDDMVQPQKEGDRLWATTLLVKALKLEAQAKAKMNTTLPFKDAKQIPAGAVGYVAVAIEKGLIDGFEDNTFRPNQPVTRAQLAALLDRTGGQLPEQGNNTINGTVSSVVTNNTLSITSSGTTSTYPLHPDVFIYRNGAKVNASALQVGDVVKVRTFNGQIVFIEVTNAVQSIIYSGTVSAAVTNNTLTLTKAGATSTLPLHPDVVVYRNGIKVSAYDLKVGDEVNIRTSDNKIIYIEVTKSIVPISSSGTISATVSNNVLKLTKAGVTTSYTLHPDVVIYRNGVKVTAASLLVGDEVNVRTSDNKVIFIEVTQTAQAITNSGTVSAVVSNNVLKLQKSGVTFELILHSDVIVYRNGLKVNASDLKVGDEVNIRTTENKVIYIEVTKMVQPITNNGTVSALVSNNELKLTKSGVTTVFTLHPDVVVYRNGVKVRAVDLKVGDEVDIRTSDNKVIYIEVTKMIDANLPFDLLGKLKGTTLNAQGELATISITQTINGVEQTTIYQVSSGVTISGNLALFKEGNLIQLKGVNRLVTNITIK</sequence>
<organism evidence="3 4">
    <name type="scientific">Paenibacillus alginolyticus</name>
    <dbReference type="NCBI Taxonomy" id="59839"/>
    <lineage>
        <taxon>Bacteria</taxon>
        <taxon>Bacillati</taxon>
        <taxon>Bacillota</taxon>
        <taxon>Bacilli</taxon>
        <taxon>Bacillales</taxon>
        <taxon>Paenibacillaceae</taxon>
        <taxon>Paenibacillus</taxon>
    </lineage>
</organism>
<feature type="signal peptide" evidence="1">
    <location>
        <begin position="1"/>
        <end position="25"/>
    </location>
</feature>
<evidence type="ECO:0000313" key="3">
    <source>
        <dbReference type="EMBL" id="MCY9694332.1"/>
    </source>
</evidence>
<dbReference type="Pfam" id="PF00395">
    <property type="entry name" value="SLH"/>
    <property type="match status" value="3"/>
</dbReference>
<accession>A0ABT4GDT0</accession>
<dbReference type="InterPro" id="IPR001119">
    <property type="entry name" value="SLH_dom"/>
</dbReference>
<protein>
    <submittedName>
        <fullName evidence="3">S-layer homology domain-containing protein</fullName>
    </submittedName>
</protein>
<dbReference type="EMBL" id="JAMDMX010000046">
    <property type="protein sequence ID" value="MCY9694332.1"/>
    <property type="molecule type" value="Genomic_DNA"/>
</dbReference>
<dbReference type="Proteomes" id="UP001527099">
    <property type="component" value="Unassembled WGS sequence"/>
</dbReference>
<dbReference type="PROSITE" id="PS51272">
    <property type="entry name" value="SLH"/>
    <property type="match status" value="3"/>
</dbReference>